<dbReference type="SUPFAM" id="SSF51569">
    <property type="entry name" value="Aldolase"/>
    <property type="match status" value="1"/>
</dbReference>
<dbReference type="AlphaFoldDB" id="A0A2R8AX91"/>
<evidence type="ECO:0000313" key="2">
    <source>
        <dbReference type="Proteomes" id="UP000244904"/>
    </source>
</evidence>
<evidence type="ECO:0008006" key="3">
    <source>
        <dbReference type="Google" id="ProtNLM"/>
    </source>
</evidence>
<name>A0A2R8AX91_9RHOB</name>
<dbReference type="RefSeq" id="WP_108886495.1">
    <property type="nucleotide sequence ID" value="NZ_OMOJ01000004.1"/>
</dbReference>
<evidence type="ECO:0000313" key="1">
    <source>
        <dbReference type="EMBL" id="SPF80656.1"/>
    </source>
</evidence>
<dbReference type="Proteomes" id="UP000244904">
    <property type="component" value="Unassembled WGS sequence"/>
</dbReference>
<dbReference type="Gene3D" id="3.20.20.70">
    <property type="entry name" value="Aldolase class I"/>
    <property type="match status" value="1"/>
</dbReference>
<dbReference type="OrthoDB" id="236271at2"/>
<sequence>MTKSLSRKLDTIRDGAYRPKDFIIADAKDGDMAFGAASPGKGPDGRMKPLKAYRDDMVRVTQTGLVDIMLMSLSSAEALSQSGTFHDSPVTPAVRLNDTSDIWHVRGGSYPKRMMKNFRSARLDRVKPVAPLGLYSVTFYNDLEQDHATLTEYAQFRDEASAAGIDHFLEVFNPQIPVEANGDFASYNNDMIARCLAGVSRHDRPVFLKAAYNGPAATEEIAGFDPENLIFGILGGGAGTTRDCLELIRQAEKYGARVALFGRKIYYSEDSVIMIRAMRRVIEEQITSDEAVRAFHGDLANAGITPFRSLDDDLALTEPLLKANV</sequence>
<keyword evidence="2" id="KW-1185">Reference proteome</keyword>
<proteinExistence type="predicted"/>
<reference evidence="2" key="1">
    <citation type="submission" date="2018-03" db="EMBL/GenBank/DDBJ databases">
        <authorList>
            <person name="Rodrigo-Torres L."/>
            <person name="Arahal R. D."/>
            <person name="Lucena T."/>
        </authorList>
    </citation>
    <scope>NUCLEOTIDE SEQUENCE [LARGE SCALE GENOMIC DNA]</scope>
    <source>
        <strain evidence="2">CECT 8871</strain>
    </source>
</reference>
<organism evidence="1 2">
    <name type="scientific">Pseudoprimorskyibacter insulae</name>
    <dbReference type="NCBI Taxonomy" id="1695997"/>
    <lineage>
        <taxon>Bacteria</taxon>
        <taxon>Pseudomonadati</taxon>
        <taxon>Pseudomonadota</taxon>
        <taxon>Alphaproteobacteria</taxon>
        <taxon>Rhodobacterales</taxon>
        <taxon>Paracoccaceae</taxon>
        <taxon>Pseudoprimorskyibacter</taxon>
    </lineage>
</organism>
<gene>
    <name evidence="1" type="ORF">PRI8871_02466</name>
</gene>
<accession>A0A2R8AX91</accession>
<dbReference type="InterPro" id="IPR013785">
    <property type="entry name" value="Aldolase_TIM"/>
</dbReference>
<dbReference type="EMBL" id="OMOJ01000004">
    <property type="protein sequence ID" value="SPF80656.1"/>
    <property type="molecule type" value="Genomic_DNA"/>
</dbReference>
<protein>
    <recommendedName>
        <fullName evidence="3">Fructose-bisphosphate aldolase</fullName>
    </recommendedName>
</protein>